<dbReference type="Gene3D" id="2.160.20.10">
    <property type="entry name" value="Single-stranded right-handed beta-helix, Pectin lyase-like"/>
    <property type="match status" value="2"/>
</dbReference>
<dbReference type="InterPro" id="IPR012334">
    <property type="entry name" value="Pectin_lyas_fold"/>
</dbReference>
<comment type="caution">
    <text evidence="1">The sequence shown here is derived from an EMBL/GenBank/DDBJ whole genome shotgun (WGS) entry which is preliminary data.</text>
</comment>
<proteinExistence type="predicted"/>
<reference evidence="1" key="2">
    <citation type="submission" date="2020-09" db="EMBL/GenBank/DDBJ databases">
        <authorList>
            <person name="Sun Q."/>
            <person name="Kim S."/>
        </authorList>
    </citation>
    <scope>NUCLEOTIDE SEQUENCE</scope>
    <source>
        <strain evidence="1">KCTC 23714</strain>
    </source>
</reference>
<dbReference type="Proteomes" id="UP000628984">
    <property type="component" value="Unassembled WGS sequence"/>
</dbReference>
<organism evidence="1 2">
    <name type="scientific">Gemmobacter lanyuensis</name>
    <dbReference type="NCBI Taxonomy" id="1054497"/>
    <lineage>
        <taxon>Bacteria</taxon>
        <taxon>Pseudomonadati</taxon>
        <taxon>Pseudomonadota</taxon>
        <taxon>Alphaproteobacteria</taxon>
        <taxon>Rhodobacterales</taxon>
        <taxon>Paracoccaceae</taxon>
        <taxon>Gemmobacter</taxon>
    </lineage>
</organism>
<accession>A0A918IQW9</accession>
<dbReference type="InterPro" id="IPR011050">
    <property type="entry name" value="Pectin_lyase_fold/virulence"/>
</dbReference>
<reference evidence="1" key="1">
    <citation type="journal article" date="2014" name="Int. J. Syst. Evol. Microbiol.">
        <title>Complete genome sequence of Corynebacterium casei LMG S-19264T (=DSM 44701T), isolated from a smear-ripened cheese.</title>
        <authorList>
            <consortium name="US DOE Joint Genome Institute (JGI-PGF)"/>
            <person name="Walter F."/>
            <person name="Albersmeier A."/>
            <person name="Kalinowski J."/>
            <person name="Ruckert C."/>
        </authorList>
    </citation>
    <scope>NUCLEOTIDE SEQUENCE</scope>
    <source>
        <strain evidence="1">KCTC 23714</strain>
    </source>
</reference>
<dbReference type="RefSeq" id="WP_189633286.1">
    <property type="nucleotide sequence ID" value="NZ_BMYQ01000003.1"/>
</dbReference>
<dbReference type="AlphaFoldDB" id="A0A918IQW9"/>
<sequence>MNMAITDGLMLMPPPFAAGLTQWSRADGTPGTTSYAGAADAALVPADQDFGGCLELQKTETTQRLRYKGETPFRPGLYLRVTARVKAVAGNMPAVRIAAYAARADGSSVAVPVTGPQVTLTSYGAVVTVSAIVGSGNRTGVDMVWGTEPSYAHFGLDLTGANGGIIRIDDLVIEDVTAIFHRKMIDVVDVRDYGALGNGTTDDRAAFVAADQAAAGRTLLVSAGTYRIGSSLTLDSAVRFEGTVALPEAARLTCTRNYDLETYSAAFGSDLEGFRRGLQSLFYFSDHVVFDLSGRKVDLPAPLDVAALAGLTSLTSRRVLTNGQIGAANTTAWTTDQVTSVASYAPASPTLLTGVANVANIPVGSRVSGTGVGREVYVRARNVAAGTLTLSQPLWGGAGTRSYTFRRYKYLLDFSGFENLARFEITDIDFNCAGRASGVMLAKSGLTFRIADCVFTSPADRGITSIGSGCQGMIVDQCQFLSAEQAMPAQNRTTIALNTNANDAKLRDNRVVRFAHFAVMGGNGNLFSGNHFFGGDDETDGLRQAGVVLTNPNCKTMFTGNYIDNSWIEWSNEYDPEPGFSTGFSFGALTLTGNIFTCNDVSAAFRWIVLRPRGPGHFLNGLAVVGNVFRTVNATIDRVEKIDTTQAGLDMTRARNIVFAANTFNGITQQTVNPVTLRHAQNTAAATWTVSSAGYLPFGGRVMAVTSVQPEGPLATAAGTEGFWSGYARPEQGAGAASATLHWPQALRGVAQVVLRGDLPA</sequence>
<evidence type="ECO:0008006" key="3">
    <source>
        <dbReference type="Google" id="ProtNLM"/>
    </source>
</evidence>
<evidence type="ECO:0000313" key="2">
    <source>
        <dbReference type="Proteomes" id="UP000628984"/>
    </source>
</evidence>
<dbReference type="EMBL" id="BMYQ01000003">
    <property type="protein sequence ID" value="GGW27900.1"/>
    <property type="molecule type" value="Genomic_DNA"/>
</dbReference>
<evidence type="ECO:0000313" key="1">
    <source>
        <dbReference type="EMBL" id="GGW27900.1"/>
    </source>
</evidence>
<gene>
    <name evidence="1" type="ORF">GCM10011452_15610</name>
</gene>
<name>A0A918IQW9_9RHOB</name>
<protein>
    <recommendedName>
        <fullName evidence="3">Pectate lyase superfamily protein domain-containing protein</fullName>
    </recommendedName>
</protein>
<dbReference type="SUPFAM" id="SSF51126">
    <property type="entry name" value="Pectin lyase-like"/>
    <property type="match status" value="1"/>
</dbReference>
<keyword evidence="2" id="KW-1185">Reference proteome</keyword>